<dbReference type="PANTHER" id="PTHR37994">
    <property type="entry name" value="ARAE_2_N DOMAIN-CONTAINING PROTEIN-RELATED"/>
    <property type="match status" value="1"/>
</dbReference>
<evidence type="ECO:0000256" key="2">
    <source>
        <dbReference type="ARBA" id="ARBA00022692"/>
    </source>
</evidence>
<evidence type="ECO:0000256" key="5">
    <source>
        <dbReference type="SAM" id="Phobius"/>
    </source>
</evidence>
<gene>
    <name evidence="9" type="ORF">FOVG_18981</name>
</gene>
<dbReference type="Pfam" id="PF10334">
    <property type="entry name" value="BRE4"/>
    <property type="match status" value="1"/>
</dbReference>
<evidence type="ECO:0000259" key="6">
    <source>
        <dbReference type="Pfam" id="PF10334"/>
    </source>
</evidence>
<protein>
    <recommendedName>
        <fullName evidence="10">ER transporter 6TM N-terminal domain-containing protein</fullName>
    </recommendedName>
</protein>
<feature type="transmembrane region" description="Helical" evidence="5">
    <location>
        <begin position="682"/>
        <end position="702"/>
    </location>
</feature>
<dbReference type="AlphaFoldDB" id="W9NHS0"/>
<evidence type="ECO:0000259" key="7">
    <source>
        <dbReference type="Pfam" id="PF10337"/>
    </source>
</evidence>
<feature type="transmembrane region" description="Helical" evidence="5">
    <location>
        <begin position="734"/>
        <end position="752"/>
    </location>
</feature>
<evidence type="ECO:0000256" key="3">
    <source>
        <dbReference type="ARBA" id="ARBA00022989"/>
    </source>
</evidence>
<reference evidence="9" key="2">
    <citation type="submission" date="2012-05" db="EMBL/GenBank/DDBJ databases">
        <title>Annotation of the Genome Sequence of Fusarium oxysporum HDV247.</title>
        <authorList>
            <consortium name="The Broad Institute Genomics Platform"/>
            <person name="Ma L.-J."/>
            <person name="Corby-Kistler H."/>
            <person name="Broz K."/>
            <person name="Gale L.R."/>
            <person name="Jonkers W."/>
            <person name="O'Donnell K."/>
            <person name="Ploetz R."/>
            <person name="Steinberg C."/>
            <person name="Schwartz D.C."/>
            <person name="VanEtten H."/>
            <person name="Zhou S."/>
            <person name="Young S.K."/>
            <person name="Zeng Q."/>
            <person name="Gargeya S."/>
            <person name="Fitzgerald M."/>
            <person name="Abouelleil A."/>
            <person name="Alvarado L."/>
            <person name="Chapman S.B."/>
            <person name="Gainer-Dewar J."/>
            <person name="Goldberg J."/>
            <person name="Griggs A."/>
            <person name="Gujja S."/>
            <person name="Hansen M."/>
            <person name="Howarth C."/>
            <person name="Imamovic A."/>
            <person name="Ireland A."/>
            <person name="Larimer J."/>
            <person name="McCowan C."/>
            <person name="Murphy C."/>
            <person name="Pearson M."/>
            <person name="Poon T.W."/>
            <person name="Priest M."/>
            <person name="Roberts A."/>
            <person name="Saif S."/>
            <person name="Shea T."/>
            <person name="Sykes S."/>
            <person name="Wortman J."/>
            <person name="Nusbaum C."/>
            <person name="Birren B."/>
        </authorList>
    </citation>
    <scope>NUCLEOTIDE SEQUENCE</scope>
    <source>
        <strain evidence="9">HDV247</strain>
    </source>
</reference>
<dbReference type="Pfam" id="PF13515">
    <property type="entry name" value="FUSC_2"/>
    <property type="match status" value="1"/>
</dbReference>
<evidence type="ECO:0000313" key="9">
    <source>
        <dbReference type="EMBL" id="EXA29547.1"/>
    </source>
</evidence>
<feature type="domain" description="DUF2421" evidence="6">
    <location>
        <begin position="793"/>
        <end position="1010"/>
    </location>
</feature>
<name>W9NHS0_FUSOX</name>
<dbReference type="InterPro" id="IPR018823">
    <property type="entry name" value="ArAE_2_N"/>
</dbReference>
<dbReference type="OrthoDB" id="2274698at2759"/>
<feature type="transmembrane region" description="Helical" evidence="5">
    <location>
        <begin position="56"/>
        <end position="72"/>
    </location>
</feature>
<keyword evidence="4 5" id="KW-0472">Membrane</keyword>
<reference evidence="9" key="1">
    <citation type="submission" date="2011-10" db="EMBL/GenBank/DDBJ databases">
        <title>The Genome Sequence of Fusarium oxysporum HDV247.</title>
        <authorList>
            <consortium name="The Broad Institute Genome Sequencing Platform"/>
            <person name="Ma L.-J."/>
            <person name="Gale L.R."/>
            <person name="Schwartz D.C."/>
            <person name="Zhou S."/>
            <person name="Corby-Kistler H."/>
            <person name="Young S.K."/>
            <person name="Zeng Q."/>
            <person name="Gargeya S."/>
            <person name="Fitzgerald M."/>
            <person name="Haas B."/>
            <person name="Abouelleil A."/>
            <person name="Alvarado L."/>
            <person name="Arachchi H.M."/>
            <person name="Berlin A."/>
            <person name="Brown A."/>
            <person name="Chapman S.B."/>
            <person name="Chen Z."/>
            <person name="Dunbar C."/>
            <person name="Freedman E."/>
            <person name="Gearin G."/>
            <person name="Goldberg J."/>
            <person name="Griggs A."/>
            <person name="Gujja S."/>
            <person name="Heiman D."/>
            <person name="Howarth C."/>
            <person name="Larson L."/>
            <person name="Lui A."/>
            <person name="MacDonald P.J.P."/>
            <person name="Montmayeur A."/>
            <person name="Murphy C."/>
            <person name="Neiman D."/>
            <person name="Pearson M."/>
            <person name="Priest M."/>
            <person name="Roberts A."/>
            <person name="Saif S."/>
            <person name="Shea T."/>
            <person name="Shenoy N."/>
            <person name="Sisk P."/>
            <person name="Stolte C."/>
            <person name="Sykes S."/>
            <person name="Wortman J."/>
            <person name="Nusbaum C."/>
            <person name="Birren B."/>
        </authorList>
    </citation>
    <scope>NUCLEOTIDE SEQUENCE [LARGE SCALE GENOMIC DNA]</scope>
    <source>
        <strain evidence="9">HDV247</strain>
    </source>
</reference>
<dbReference type="InterPro" id="IPR049453">
    <property type="entry name" value="Memb_transporter_dom"/>
</dbReference>
<dbReference type="GO" id="GO:0016020">
    <property type="term" value="C:membrane"/>
    <property type="evidence" value="ECO:0007669"/>
    <property type="project" value="UniProtKB-SubCell"/>
</dbReference>
<feature type="transmembrane region" description="Helical" evidence="5">
    <location>
        <begin position="196"/>
        <end position="217"/>
    </location>
</feature>
<feature type="transmembrane region" description="Helical" evidence="5">
    <location>
        <begin position="708"/>
        <end position="727"/>
    </location>
</feature>
<dbReference type="HOGENOM" id="CLU_003918_0_0_1"/>
<feature type="transmembrane region" description="Helical" evidence="5">
    <location>
        <begin position="103"/>
        <end position="122"/>
    </location>
</feature>
<dbReference type="Pfam" id="PF10337">
    <property type="entry name" value="ArAE_2_N"/>
    <property type="match status" value="1"/>
</dbReference>
<dbReference type="EMBL" id="JH651102">
    <property type="protein sequence ID" value="EXA29547.1"/>
    <property type="molecule type" value="Genomic_DNA"/>
</dbReference>
<feature type="domain" description="Integral membrane bound transporter" evidence="8">
    <location>
        <begin position="654"/>
        <end position="789"/>
    </location>
</feature>
<sequence>MKLDERMVQPPQTDTEGGIPDGIYNPYFVDATKPWSTSKKLPPWLDHFNAKDIKRLFKCSLAVWLMTLLMLIEPTLIAIGRATFLGCIILFIAPPAGIVFTQLIITISILLGCALCWAWGVITMKAAVATWPQADKQARFATLQQEAANTTNPLQYAEVQILNGYMLDTNVTITYFCMMGLFVYFMARLRVAFPKLILVQVVASIVTVVYLNGAPLLPTFDGTIAKVIVIPCSIAAGIGLVCNILFCPTSSTSEAVDGMRDVLALMPEFLDACVLGLKHPALDMSEAKLTGLQTKVLSTYKLLGPLFRFLPIDLSVGRWGSDDLSTLIEPFRRLTMNFIALTELYKQNQVRKEKSIDALNRTRAGNGESNSDQRTVELGQLQIDRAVDFHVRSNYPSRNVLIKESIQSLVNPGEHLIEACKESLQTISEALTQAQALRKNPGRLDMHQNHAAVLSKLCEQRDIFMTSTSRSLTEISRKAFDDDGLLRGETRIVSSFTGLMLGILLQERLYRLADAIAQVLTQIVELEGMRTKIRVWFPSRLIALLRWIGHENSPEDGVTAADLGDGLRRISTVTPLRSNLQAKSGTTNPKPKSARAELVSIRAPNGRKRSPGGRFVLAITNWLGNEEGMFALRMVVVTIGLSVPAVVMSSAGFFYRNRGLWAVIMAQLTLVPYTAELLFGSLIRVFGTIVGGVIGMVVWYIGAGNGLGNPYGLAAIFAPAIVLMMWWRLFTSPAVMPAAIMMGATAFLVAGYSWSDTQIPQYGTPGVGYEVFWRRVITVLIGIAGALIVNFVPKPPSANRHYRHLLSDILGSIGDRYALFASSWKDPAPDLRQVAEEEALAIGEILLTISGPIKLTVFEFSSSNFDTRTLVLVCNQCMILNHNITLLLQYTSRLSEGERTRIIPATGAMNEGLITELMGVLSIVQQALKSGDPLPAVLPTPLFIKAVAHAREQVVEGIRRSSDFPCSLPSKENVDSGVMGNFMVILNSLVQLLAALDELVLILKRAVGETSNIMMLEAL</sequence>
<keyword evidence="2 5" id="KW-0812">Transmembrane</keyword>
<feature type="transmembrane region" description="Helical" evidence="5">
    <location>
        <begin position="172"/>
        <end position="189"/>
    </location>
</feature>
<evidence type="ECO:0000256" key="4">
    <source>
        <dbReference type="ARBA" id="ARBA00023136"/>
    </source>
</evidence>
<feature type="transmembrane region" description="Helical" evidence="5">
    <location>
        <begin position="223"/>
        <end position="246"/>
    </location>
</feature>
<keyword evidence="3 5" id="KW-1133">Transmembrane helix</keyword>
<evidence type="ECO:0008006" key="10">
    <source>
        <dbReference type="Google" id="ProtNLM"/>
    </source>
</evidence>
<organism evidence="9">
    <name type="scientific">Fusarium oxysporum f. sp. pisi HDV247</name>
    <dbReference type="NCBI Taxonomy" id="1080344"/>
    <lineage>
        <taxon>Eukaryota</taxon>
        <taxon>Fungi</taxon>
        <taxon>Dikarya</taxon>
        <taxon>Ascomycota</taxon>
        <taxon>Pezizomycotina</taxon>
        <taxon>Sordariomycetes</taxon>
        <taxon>Hypocreomycetidae</taxon>
        <taxon>Hypocreales</taxon>
        <taxon>Nectriaceae</taxon>
        <taxon>Fusarium</taxon>
        <taxon>Fusarium oxysporum species complex</taxon>
    </lineage>
</organism>
<comment type="subcellular location">
    <subcellularLocation>
        <location evidence="1">Membrane</location>
        <topology evidence="1">Multi-pass membrane protein</topology>
    </subcellularLocation>
</comment>
<feature type="transmembrane region" description="Helical" evidence="5">
    <location>
        <begin position="630"/>
        <end position="653"/>
    </location>
</feature>
<evidence type="ECO:0000256" key="1">
    <source>
        <dbReference type="ARBA" id="ARBA00004141"/>
    </source>
</evidence>
<evidence type="ECO:0000259" key="8">
    <source>
        <dbReference type="Pfam" id="PF13515"/>
    </source>
</evidence>
<dbReference type="InterPro" id="IPR018820">
    <property type="entry name" value="BRE4-related_DUF2421"/>
</dbReference>
<dbReference type="PANTHER" id="PTHR37994:SF3">
    <property type="entry name" value="ER TRANSPORTER 6TM N-TERMINAL DOMAIN-CONTAINING PROTEIN"/>
    <property type="match status" value="1"/>
</dbReference>
<feature type="domain" description="Putative ER transporter 6TM N-terminal" evidence="7">
    <location>
        <begin position="41"/>
        <end position="450"/>
    </location>
</feature>
<dbReference type="Proteomes" id="UP000030751">
    <property type="component" value="Unassembled WGS sequence"/>
</dbReference>
<accession>W9NHS0</accession>
<proteinExistence type="predicted"/>
<feature type="transmembrane region" description="Helical" evidence="5">
    <location>
        <begin position="772"/>
        <end position="793"/>
    </location>
</feature>